<feature type="chain" id="PRO_5015375210" description="Carboxylic ester hydrolase" evidence="3">
    <location>
        <begin position="20"/>
        <end position="572"/>
    </location>
</feature>
<dbReference type="InterPro" id="IPR019826">
    <property type="entry name" value="Carboxylesterase_B_AS"/>
</dbReference>
<protein>
    <recommendedName>
        <fullName evidence="3">Carboxylic ester hydrolase</fullName>
        <ecNumber evidence="3">3.1.1.-</ecNumber>
    </recommendedName>
</protein>
<evidence type="ECO:0000256" key="1">
    <source>
        <dbReference type="ARBA" id="ARBA00005964"/>
    </source>
</evidence>
<dbReference type="AlphaFoldDB" id="A0A2T2NSF1"/>
<dbReference type="SUPFAM" id="SSF53474">
    <property type="entry name" value="alpha/beta-Hydrolases"/>
    <property type="match status" value="1"/>
</dbReference>
<keyword evidence="3" id="KW-0732">Signal</keyword>
<sequence length="572" mass="62790">MRSLELIKSFVTLVGLVSSSPTQVHPHGPPTARARNGTYSGVYSDPYKQEFFLGIPYAEPPVGDLRFRNPRPVKDSWSELRPADQYAPACVGYGPSQMGYNVSEDCLYLNVIRPAGTKPGEKLPVAVWIHGGAYVQGSGVDLRYNMSFIVQQSQEMKQPIISITINYRLSAWGFLQGYETEIGGSNDAGSNWGLRDQRLALHWIQENIGAFGGDPNKVTIWGQSAGAASVGMHLLAYNGRDDSLYRAAIMESGNPILVGAMNRTYGPLFNNLTTITGCSNATDSLQCLRDLPFSELNAAVNTTQLSGVWTPQIDGDIIARHSSDQVAEGAFVGVPIIVGANSDEGTSFAPKGLNTTEQFLRTLTSGTSMNETFAQRILSAYPLQSHENNLANLGPVDFVPPAYPYGTQYRRTATYYTDQTFVANRRLTCQTWASKSLTAYCFRFNAIPAWAGAYDGATHFVEVAFAMKNLDGVGYPPVRVPPFQGLPDSYKSLAGLMAGDWVSFINKLNPNAWRRGNALADLQPIVPIWDPYNKATGLFVYEGNTTNRMEDDTWRKEGIDLINSVNKAVYDR</sequence>
<comment type="similarity">
    <text evidence="1 3">Belongs to the type-B carboxylesterase/lipase family.</text>
</comment>
<accession>A0A2T2NSF1</accession>
<feature type="signal peptide" evidence="3">
    <location>
        <begin position="1"/>
        <end position="19"/>
    </location>
</feature>
<dbReference type="GO" id="GO:0016787">
    <property type="term" value="F:hydrolase activity"/>
    <property type="evidence" value="ECO:0007669"/>
    <property type="project" value="UniProtKB-KW"/>
</dbReference>
<keyword evidence="6" id="KW-1185">Reference proteome</keyword>
<dbReference type="EMBL" id="KZ678134">
    <property type="protein sequence ID" value="PSN68314.1"/>
    <property type="molecule type" value="Genomic_DNA"/>
</dbReference>
<dbReference type="InterPro" id="IPR002018">
    <property type="entry name" value="CarbesteraseB"/>
</dbReference>
<evidence type="ECO:0000313" key="6">
    <source>
        <dbReference type="Proteomes" id="UP000240883"/>
    </source>
</evidence>
<dbReference type="InterPro" id="IPR050309">
    <property type="entry name" value="Type-B_Carboxylest/Lipase"/>
</dbReference>
<dbReference type="InterPro" id="IPR029058">
    <property type="entry name" value="AB_hydrolase_fold"/>
</dbReference>
<dbReference type="PROSITE" id="PS00941">
    <property type="entry name" value="CARBOXYLESTERASE_B_2"/>
    <property type="match status" value="1"/>
</dbReference>
<gene>
    <name evidence="5" type="ORF">BS50DRAFT_600183</name>
</gene>
<dbReference type="Proteomes" id="UP000240883">
    <property type="component" value="Unassembled WGS sequence"/>
</dbReference>
<proteinExistence type="inferred from homology"/>
<dbReference type="PROSITE" id="PS00122">
    <property type="entry name" value="CARBOXYLESTERASE_B_1"/>
    <property type="match status" value="1"/>
</dbReference>
<dbReference type="PANTHER" id="PTHR11559">
    <property type="entry name" value="CARBOXYLESTERASE"/>
    <property type="match status" value="1"/>
</dbReference>
<dbReference type="OrthoDB" id="408631at2759"/>
<organism evidence="5 6">
    <name type="scientific">Corynespora cassiicola Philippines</name>
    <dbReference type="NCBI Taxonomy" id="1448308"/>
    <lineage>
        <taxon>Eukaryota</taxon>
        <taxon>Fungi</taxon>
        <taxon>Dikarya</taxon>
        <taxon>Ascomycota</taxon>
        <taxon>Pezizomycotina</taxon>
        <taxon>Dothideomycetes</taxon>
        <taxon>Pleosporomycetidae</taxon>
        <taxon>Pleosporales</taxon>
        <taxon>Corynesporascaceae</taxon>
        <taxon>Corynespora</taxon>
    </lineage>
</organism>
<keyword evidence="2 3" id="KW-0378">Hydrolase</keyword>
<dbReference type="Pfam" id="PF00135">
    <property type="entry name" value="COesterase"/>
    <property type="match status" value="1"/>
</dbReference>
<evidence type="ECO:0000256" key="3">
    <source>
        <dbReference type="RuleBase" id="RU361235"/>
    </source>
</evidence>
<name>A0A2T2NSF1_CORCC</name>
<dbReference type="EC" id="3.1.1.-" evidence="3"/>
<evidence type="ECO:0000259" key="4">
    <source>
        <dbReference type="Pfam" id="PF00135"/>
    </source>
</evidence>
<evidence type="ECO:0000313" key="5">
    <source>
        <dbReference type="EMBL" id="PSN68314.1"/>
    </source>
</evidence>
<feature type="domain" description="Carboxylesterase type B" evidence="4">
    <location>
        <begin position="36"/>
        <end position="551"/>
    </location>
</feature>
<dbReference type="InterPro" id="IPR019819">
    <property type="entry name" value="Carboxylesterase_B_CS"/>
</dbReference>
<evidence type="ECO:0000256" key="2">
    <source>
        <dbReference type="ARBA" id="ARBA00022801"/>
    </source>
</evidence>
<dbReference type="STRING" id="1448308.A0A2T2NSF1"/>
<dbReference type="Gene3D" id="3.40.50.1820">
    <property type="entry name" value="alpha/beta hydrolase"/>
    <property type="match status" value="1"/>
</dbReference>
<reference evidence="5 6" key="1">
    <citation type="journal article" date="2018" name="Front. Microbiol.">
        <title>Genome-Wide Analysis of Corynespora cassiicola Leaf Fall Disease Putative Effectors.</title>
        <authorList>
            <person name="Lopez D."/>
            <person name="Ribeiro S."/>
            <person name="Label P."/>
            <person name="Fumanal B."/>
            <person name="Venisse J.S."/>
            <person name="Kohler A."/>
            <person name="de Oliveira R.R."/>
            <person name="Labutti K."/>
            <person name="Lipzen A."/>
            <person name="Lail K."/>
            <person name="Bauer D."/>
            <person name="Ohm R.A."/>
            <person name="Barry K.W."/>
            <person name="Spatafora J."/>
            <person name="Grigoriev I.V."/>
            <person name="Martin F.M."/>
            <person name="Pujade-Renaud V."/>
        </authorList>
    </citation>
    <scope>NUCLEOTIDE SEQUENCE [LARGE SCALE GENOMIC DNA]</scope>
    <source>
        <strain evidence="5 6">Philippines</strain>
    </source>
</reference>